<name>A0A2Z7DKA7_9LAMI</name>
<organism evidence="1 2">
    <name type="scientific">Dorcoceras hygrometricum</name>
    <dbReference type="NCBI Taxonomy" id="472368"/>
    <lineage>
        <taxon>Eukaryota</taxon>
        <taxon>Viridiplantae</taxon>
        <taxon>Streptophyta</taxon>
        <taxon>Embryophyta</taxon>
        <taxon>Tracheophyta</taxon>
        <taxon>Spermatophyta</taxon>
        <taxon>Magnoliopsida</taxon>
        <taxon>eudicotyledons</taxon>
        <taxon>Gunneridae</taxon>
        <taxon>Pentapetalae</taxon>
        <taxon>asterids</taxon>
        <taxon>lamiids</taxon>
        <taxon>Lamiales</taxon>
        <taxon>Gesneriaceae</taxon>
        <taxon>Didymocarpoideae</taxon>
        <taxon>Trichosporeae</taxon>
        <taxon>Loxocarpinae</taxon>
        <taxon>Dorcoceras</taxon>
    </lineage>
</organism>
<keyword evidence="2" id="KW-1185">Reference proteome</keyword>
<gene>
    <name evidence="1" type="ORF">F511_15497</name>
</gene>
<protein>
    <submittedName>
        <fullName evidence="1">Uncharacterized protein</fullName>
    </submittedName>
</protein>
<proteinExistence type="predicted"/>
<sequence length="110" mass="12361">MLGMEHTRMMKMFKSLEKTGLKGFLGIFGLVAPNKKKEMKVEYRMLHDIVAKALYAKAGSFDVVTSEKFDFMVAISAGLKVNWAHVLFQTLVAMVHTPTRQEFAVSVFSA</sequence>
<evidence type="ECO:0000313" key="1">
    <source>
        <dbReference type="EMBL" id="KZV58374.1"/>
    </source>
</evidence>
<dbReference type="Proteomes" id="UP000250235">
    <property type="component" value="Unassembled WGS sequence"/>
</dbReference>
<reference evidence="1 2" key="1">
    <citation type="journal article" date="2015" name="Proc. Natl. Acad. Sci. U.S.A.">
        <title>The resurrection genome of Boea hygrometrica: A blueprint for survival of dehydration.</title>
        <authorList>
            <person name="Xiao L."/>
            <person name="Yang G."/>
            <person name="Zhang L."/>
            <person name="Yang X."/>
            <person name="Zhao S."/>
            <person name="Ji Z."/>
            <person name="Zhou Q."/>
            <person name="Hu M."/>
            <person name="Wang Y."/>
            <person name="Chen M."/>
            <person name="Xu Y."/>
            <person name="Jin H."/>
            <person name="Xiao X."/>
            <person name="Hu G."/>
            <person name="Bao F."/>
            <person name="Hu Y."/>
            <person name="Wan P."/>
            <person name="Li L."/>
            <person name="Deng X."/>
            <person name="Kuang T."/>
            <person name="Xiang C."/>
            <person name="Zhu J.K."/>
            <person name="Oliver M.J."/>
            <person name="He Y."/>
        </authorList>
    </citation>
    <scope>NUCLEOTIDE SEQUENCE [LARGE SCALE GENOMIC DNA]</scope>
    <source>
        <strain evidence="2">cv. XS01</strain>
    </source>
</reference>
<dbReference type="AlphaFoldDB" id="A0A2Z7DKA7"/>
<dbReference type="EMBL" id="KQ986782">
    <property type="protein sequence ID" value="KZV58374.1"/>
    <property type="molecule type" value="Genomic_DNA"/>
</dbReference>
<evidence type="ECO:0000313" key="2">
    <source>
        <dbReference type="Proteomes" id="UP000250235"/>
    </source>
</evidence>
<accession>A0A2Z7DKA7</accession>